<evidence type="ECO:0000313" key="1">
    <source>
        <dbReference type="EMBL" id="KAL3231514.1"/>
    </source>
</evidence>
<keyword evidence="2" id="KW-1185">Reference proteome</keyword>
<reference evidence="1 2" key="1">
    <citation type="submission" date="2024-05" db="EMBL/GenBank/DDBJ databases">
        <title>Long read based assembly of the Candida bracarensis genome reveals expanded adhesin content.</title>
        <authorList>
            <person name="Marcet-Houben M."/>
            <person name="Ksiezopolska E."/>
            <person name="Gabaldon T."/>
        </authorList>
    </citation>
    <scope>NUCLEOTIDE SEQUENCE [LARGE SCALE GENOMIC DNA]</scope>
    <source>
        <strain evidence="1 2">CBM6</strain>
    </source>
</reference>
<sequence length="154" mass="18232">MLSEKAEVWIESKFQSGIKEECLKSEVLQKVNEITKLVKDSVESKDLESNTKELPNYKLDWDIFYELSTSIMDKYTHDIDELLNELDKLCRKQYLWQDSAVVIDSYKGASMIGKIEKWIRMKESHLEYKQSELERSAQEIQNTLDRLTQERSEN</sequence>
<protein>
    <submittedName>
        <fullName evidence="1">Uncharacterized protein</fullName>
    </submittedName>
</protein>
<evidence type="ECO:0000313" key="2">
    <source>
        <dbReference type="Proteomes" id="UP001623330"/>
    </source>
</evidence>
<proteinExistence type="predicted"/>
<name>A0ABR4NT20_9SACH</name>
<gene>
    <name evidence="1" type="ORF">RNJ44_00549</name>
</gene>
<comment type="caution">
    <text evidence="1">The sequence shown here is derived from an EMBL/GenBank/DDBJ whole genome shotgun (WGS) entry which is preliminary data.</text>
</comment>
<dbReference type="Proteomes" id="UP001623330">
    <property type="component" value="Unassembled WGS sequence"/>
</dbReference>
<organism evidence="1 2">
    <name type="scientific">Nakaseomyces bracarensis</name>
    <dbReference type="NCBI Taxonomy" id="273131"/>
    <lineage>
        <taxon>Eukaryota</taxon>
        <taxon>Fungi</taxon>
        <taxon>Dikarya</taxon>
        <taxon>Ascomycota</taxon>
        <taxon>Saccharomycotina</taxon>
        <taxon>Saccharomycetes</taxon>
        <taxon>Saccharomycetales</taxon>
        <taxon>Saccharomycetaceae</taxon>
        <taxon>Nakaseomyces</taxon>
    </lineage>
</organism>
<accession>A0ABR4NT20</accession>
<dbReference type="EMBL" id="JBEVYD010000007">
    <property type="protein sequence ID" value="KAL3231514.1"/>
    <property type="molecule type" value="Genomic_DNA"/>
</dbReference>